<organism evidence="5 6">
    <name type="scientific">Ectocarpus siliculosus</name>
    <name type="common">Brown alga</name>
    <name type="synonym">Conferva siliculosa</name>
    <dbReference type="NCBI Taxonomy" id="2880"/>
    <lineage>
        <taxon>Eukaryota</taxon>
        <taxon>Sar</taxon>
        <taxon>Stramenopiles</taxon>
        <taxon>Ochrophyta</taxon>
        <taxon>PX clade</taxon>
        <taxon>Phaeophyceae</taxon>
        <taxon>Ectocarpales</taxon>
        <taxon>Ectocarpaceae</taxon>
        <taxon>Ectocarpus</taxon>
    </lineage>
</organism>
<dbReference type="STRING" id="2880.D8LE08"/>
<dbReference type="EMBL" id="FN647931">
    <property type="protein sequence ID" value="CBN78525.1"/>
    <property type="molecule type" value="Genomic_DNA"/>
</dbReference>
<gene>
    <name evidence="5" type="ORF">Esi_0129_0009</name>
</gene>
<dbReference type="Proteomes" id="UP000002630">
    <property type="component" value="Linkage Group LG03"/>
</dbReference>
<dbReference type="OrthoDB" id="111187at2759"/>
<dbReference type="PANTHER" id="PTHR24173:SF74">
    <property type="entry name" value="ANKYRIN REPEAT DOMAIN-CONTAINING PROTEIN 16"/>
    <property type="match status" value="1"/>
</dbReference>
<dbReference type="PROSITE" id="PS50297">
    <property type="entry name" value="ANK_REP_REGION"/>
    <property type="match status" value="3"/>
</dbReference>
<dbReference type="EMBL" id="FN649728">
    <property type="protein sequence ID" value="CBN78525.1"/>
    <property type="molecule type" value="Genomic_DNA"/>
</dbReference>
<feature type="repeat" description="ANK" evidence="3">
    <location>
        <begin position="271"/>
        <end position="303"/>
    </location>
</feature>
<feature type="repeat" description="ANK" evidence="3">
    <location>
        <begin position="104"/>
        <end position="136"/>
    </location>
</feature>
<name>D8LE08_ECTSI</name>
<feature type="repeat" description="ANK" evidence="3">
    <location>
        <begin position="205"/>
        <end position="237"/>
    </location>
</feature>
<feature type="repeat" description="ANK" evidence="3">
    <location>
        <begin position="171"/>
        <end position="204"/>
    </location>
</feature>
<proteinExistence type="predicted"/>
<dbReference type="SMART" id="SM00248">
    <property type="entry name" value="ANK"/>
    <property type="match status" value="8"/>
</dbReference>
<feature type="compositionally biased region" description="Gly residues" evidence="4">
    <location>
        <begin position="424"/>
        <end position="434"/>
    </location>
</feature>
<dbReference type="Gene3D" id="1.25.40.20">
    <property type="entry name" value="Ankyrin repeat-containing domain"/>
    <property type="match status" value="3"/>
</dbReference>
<dbReference type="InterPro" id="IPR002110">
    <property type="entry name" value="Ankyrin_rpt"/>
</dbReference>
<evidence type="ECO:0000256" key="2">
    <source>
        <dbReference type="ARBA" id="ARBA00023043"/>
    </source>
</evidence>
<dbReference type="Pfam" id="PF12796">
    <property type="entry name" value="Ank_2"/>
    <property type="match status" value="3"/>
</dbReference>
<evidence type="ECO:0000256" key="4">
    <source>
        <dbReference type="SAM" id="MobiDB-lite"/>
    </source>
</evidence>
<feature type="compositionally biased region" description="Basic and acidic residues" evidence="4">
    <location>
        <begin position="435"/>
        <end position="444"/>
    </location>
</feature>
<dbReference type="eggNOG" id="KOG4177">
    <property type="taxonomic scope" value="Eukaryota"/>
</dbReference>
<keyword evidence="1" id="KW-0677">Repeat</keyword>
<dbReference type="InterPro" id="IPR036770">
    <property type="entry name" value="Ankyrin_rpt-contain_sf"/>
</dbReference>
<keyword evidence="6" id="KW-1185">Reference proteome</keyword>
<evidence type="ECO:0000256" key="1">
    <source>
        <dbReference type="ARBA" id="ARBA00022737"/>
    </source>
</evidence>
<evidence type="ECO:0000313" key="6">
    <source>
        <dbReference type="Proteomes" id="UP000002630"/>
    </source>
</evidence>
<dbReference type="PANTHER" id="PTHR24173">
    <property type="entry name" value="ANKYRIN REPEAT CONTAINING"/>
    <property type="match status" value="1"/>
</dbReference>
<dbReference type="PRINTS" id="PR01415">
    <property type="entry name" value="ANKYRIN"/>
</dbReference>
<reference evidence="5 6" key="1">
    <citation type="journal article" date="2010" name="Nature">
        <title>The Ectocarpus genome and the independent evolution of multicellularity in brown algae.</title>
        <authorList>
            <person name="Cock J.M."/>
            <person name="Sterck L."/>
            <person name="Rouze P."/>
            <person name="Scornet D."/>
            <person name="Allen A.E."/>
            <person name="Amoutzias G."/>
            <person name="Anthouard V."/>
            <person name="Artiguenave F."/>
            <person name="Aury J.M."/>
            <person name="Badger J.H."/>
            <person name="Beszteri B."/>
            <person name="Billiau K."/>
            <person name="Bonnet E."/>
            <person name="Bothwell J.H."/>
            <person name="Bowler C."/>
            <person name="Boyen C."/>
            <person name="Brownlee C."/>
            <person name="Carrano C.J."/>
            <person name="Charrier B."/>
            <person name="Cho G.Y."/>
            <person name="Coelho S.M."/>
            <person name="Collen J."/>
            <person name="Corre E."/>
            <person name="Da Silva C."/>
            <person name="Delage L."/>
            <person name="Delaroque N."/>
            <person name="Dittami S.M."/>
            <person name="Doulbeau S."/>
            <person name="Elias M."/>
            <person name="Farnham G."/>
            <person name="Gachon C.M."/>
            <person name="Gschloessl B."/>
            <person name="Heesch S."/>
            <person name="Jabbari K."/>
            <person name="Jubin C."/>
            <person name="Kawai H."/>
            <person name="Kimura K."/>
            <person name="Kloareg B."/>
            <person name="Kupper F.C."/>
            <person name="Lang D."/>
            <person name="Le Bail A."/>
            <person name="Leblanc C."/>
            <person name="Lerouge P."/>
            <person name="Lohr M."/>
            <person name="Lopez P.J."/>
            <person name="Martens C."/>
            <person name="Maumus F."/>
            <person name="Michel G."/>
            <person name="Miranda-Saavedra D."/>
            <person name="Morales J."/>
            <person name="Moreau H."/>
            <person name="Motomura T."/>
            <person name="Nagasato C."/>
            <person name="Napoli C.A."/>
            <person name="Nelson D.R."/>
            <person name="Nyvall-Collen P."/>
            <person name="Peters A.F."/>
            <person name="Pommier C."/>
            <person name="Potin P."/>
            <person name="Poulain J."/>
            <person name="Quesneville H."/>
            <person name="Read B."/>
            <person name="Rensing S.A."/>
            <person name="Ritter A."/>
            <person name="Rousvoal S."/>
            <person name="Samanta M."/>
            <person name="Samson G."/>
            <person name="Schroeder D.C."/>
            <person name="Segurens B."/>
            <person name="Strittmatter M."/>
            <person name="Tonon T."/>
            <person name="Tregear J.W."/>
            <person name="Valentin K."/>
            <person name="von Dassow P."/>
            <person name="Yamagishi T."/>
            <person name="Van de Peer Y."/>
            <person name="Wincker P."/>
        </authorList>
    </citation>
    <scope>NUCLEOTIDE SEQUENCE [LARGE SCALE GENOMIC DNA]</scope>
    <source>
        <strain evidence="6">Ec32 / CCAP1310/4</strain>
    </source>
</reference>
<keyword evidence="2 3" id="KW-0040">ANK repeat</keyword>
<sequence>MHLYPKRALLEGAEVEIFKLLSFCATPEQWADWLRAPLEHAAARGNIGLVERLLEAGADGRAGWRGCRGRTMLDAAALGGNADVVTKLLESGCAPDVNVVSVSSKRSALHLAVVCGHEAAARTLMIAGANIRRVDPGDQCVPFHVAAEGGHGDLVGNLLIGGACPNSRTRFGRTPLHVAAAVGNSRVVSTLLGDTSTSINARDNDLHSPLMLASANGHRSTVEALLRAGADTTLRCYSGGVSDMAALEMAGGEVVDVLLDAGADVNAKTAGGSIPLHASAVHGHDETMVALLKREGNFDEQDNAGRSALHWACIGCLSGTGRTAVDLLLRWGASETALDTRGETPSDYLRRGAAAVASSNVTPRNSEKMQREMQRALVLLARAPADRAWRRRCWLVMLRARAGREREALVGHDEDDGSYKVGETGAGGSGGGPMDGERGGAGRS</sequence>
<dbReference type="OMA" id="WACIGCL"/>
<dbReference type="PROSITE" id="PS50088">
    <property type="entry name" value="ANK_REPEAT"/>
    <property type="match status" value="4"/>
</dbReference>
<evidence type="ECO:0000256" key="3">
    <source>
        <dbReference type="PROSITE-ProRule" id="PRU00023"/>
    </source>
</evidence>
<feature type="region of interest" description="Disordered" evidence="4">
    <location>
        <begin position="409"/>
        <end position="444"/>
    </location>
</feature>
<accession>D8LE08</accession>
<evidence type="ECO:0000313" key="5">
    <source>
        <dbReference type="EMBL" id="CBN78525.1"/>
    </source>
</evidence>
<protein>
    <submittedName>
        <fullName evidence="5">Similar to ankyrin 2,3/unc44, partial</fullName>
    </submittedName>
</protein>
<dbReference type="AlphaFoldDB" id="D8LE08"/>
<dbReference type="InParanoid" id="D8LE08"/>
<dbReference type="SUPFAM" id="SSF48403">
    <property type="entry name" value="Ankyrin repeat"/>
    <property type="match status" value="1"/>
</dbReference>